<dbReference type="EC" id="2.3.1.269" evidence="8"/>
<dbReference type="RefSeq" id="WP_330170944.1">
    <property type="nucleotide sequence ID" value="NZ_CP137080.1"/>
</dbReference>
<evidence type="ECO:0000256" key="6">
    <source>
        <dbReference type="ARBA" id="ARBA00023136"/>
    </source>
</evidence>
<feature type="transmembrane region" description="Helical" evidence="8">
    <location>
        <begin position="489"/>
        <end position="512"/>
    </location>
</feature>
<dbReference type="GO" id="GO:0042158">
    <property type="term" value="P:lipoprotein biosynthetic process"/>
    <property type="evidence" value="ECO:0007669"/>
    <property type="project" value="UniProtKB-UniRule"/>
</dbReference>
<name>A0AAU0MI95_9MICO</name>
<dbReference type="EMBL" id="CP137080">
    <property type="protein sequence ID" value="WOQ69850.1"/>
    <property type="molecule type" value="Genomic_DNA"/>
</dbReference>
<feature type="transmembrane region" description="Helical" evidence="8">
    <location>
        <begin position="63"/>
        <end position="83"/>
    </location>
</feature>
<evidence type="ECO:0000256" key="3">
    <source>
        <dbReference type="ARBA" id="ARBA00022679"/>
    </source>
</evidence>
<keyword evidence="12" id="KW-1185">Reference proteome</keyword>
<evidence type="ECO:0000256" key="8">
    <source>
        <dbReference type="HAMAP-Rule" id="MF_01148"/>
    </source>
</evidence>
<gene>
    <name evidence="8 11" type="primary">lnt</name>
    <name evidence="11" type="ORF">RYJ27_00975</name>
</gene>
<evidence type="ECO:0000256" key="7">
    <source>
        <dbReference type="ARBA" id="ARBA00023315"/>
    </source>
</evidence>
<dbReference type="InterPro" id="IPR004563">
    <property type="entry name" value="Apolipo_AcylTrfase"/>
</dbReference>
<dbReference type="KEGG" id="mliy:RYJ27_00975"/>
<dbReference type="HAMAP" id="MF_01148">
    <property type="entry name" value="Lnt"/>
    <property type="match status" value="1"/>
</dbReference>
<comment type="function">
    <text evidence="8">Catalyzes the phospholipid dependent N-acylation of the N-terminal cysteine of apolipoprotein, the last step in lipoprotein maturation.</text>
</comment>
<dbReference type="GO" id="GO:0005886">
    <property type="term" value="C:plasma membrane"/>
    <property type="evidence" value="ECO:0007669"/>
    <property type="project" value="UniProtKB-SubCell"/>
</dbReference>
<comment type="catalytic activity">
    <reaction evidence="8">
        <text>N-terminal S-1,2-diacyl-sn-glyceryl-L-cysteinyl-[lipoprotein] + a glycerophospholipid = N-acyl-S-1,2-diacyl-sn-glyceryl-L-cysteinyl-[lipoprotein] + a 2-acyl-sn-glycero-3-phospholipid + H(+)</text>
        <dbReference type="Rhea" id="RHEA:48228"/>
        <dbReference type="Rhea" id="RHEA-COMP:14681"/>
        <dbReference type="Rhea" id="RHEA-COMP:14684"/>
        <dbReference type="ChEBI" id="CHEBI:15378"/>
        <dbReference type="ChEBI" id="CHEBI:136912"/>
        <dbReference type="ChEBI" id="CHEBI:140656"/>
        <dbReference type="ChEBI" id="CHEBI:140657"/>
        <dbReference type="ChEBI" id="CHEBI:140660"/>
        <dbReference type="EC" id="2.3.1.269"/>
    </reaction>
</comment>
<keyword evidence="4 8" id="KW-0812">Transmembrane</keyword>
<dbReference type="Proteomes" id="UP001329313">
    <property type="component" value="Chromosome"/>
</dbReference>
<evidence type="ECO:0000259" key="9">
    <source>
        <dbReference type="Pfam" id="PF00795"/>
    </source>
</evidence>
<dbReference type="SUPFAM" id="SSF56317">
    <property type="entry name" value="Carbon-nitrogen hydrolase"/>
    <property type="match status" value="1"/>
</dbReference>
<sequence length="535" mass="55697">MTSRTDTPRQLFPLLPLWAALAVAAGAGLLMDLAYPQAGVWVAAPIAAGLLLCALIGRSAAGALGVGAVFGAVFFALLVSWTSRYLGPVPWLALTVVQAALTAVGVIPLTLAYRWMPRIAPGRTGRMLLLPLLLAALWTGREILMGAWPYGGFPWARLGMTQAESPVATISSWAGVSGLSFAIVFAVAVTIEWVRVSGWRRTASAALPVVIAGILMLVPAFPTTGSGTMRIGAVQGNGPSGYFDEREPGAIARAQAEASIAVEGEDLDLLVWPEGLDGDPFQDARLARELTGVAERAGAPLLANAATVVGDDAYNTSFLWDLPTGAAAPRRADVQTHAKRHPVPFGEYVPDREFYNALAPDLVGLIQREYTHGTDPPVVIVDGTPVGLAICFDVIYDDVIAESVRAGAQVLVFQTNNADFRDTDENLQQLAFARMRAIETGRSVVNVSTVGTSQIIAPDGTTVDSLPAGTAGALVADVELRTGTTPGVLLGPVLAGIILWGGIGALALTGVLSRVTRSRATDEPALTPAGAGAGS</sequence>
<dbReference type="Pfam" id="PF20154">
    <property type="entry name" value="LNT_N"/>
    <property type="match status" value="1"/>
</dbReference>
<dbReference type="PANTHER" id="PTHR38686">
    <property type="entry name" value="APOLIPOPROTEIN N-ACYLTRANSFERASE"/>
    <property type="match status" value="1"/>
</dbReference>
<evidence type="ECO:0000313" key="11">
    <source>
        <dbReference type="EMBL" id="WOQ69850.1"/>
    </source>
</evidence>
<dbReference type="Pfam" id="PF00795">
    <property type="entry name" value="CN_hydrolase"/>
    <property type="match status" value="1"/>
</dbReference>
<evidence type="ECO:0000256" key="2">
    <source>
        <dbReference type="ARBA" id="ARBA00022475"/>
    </source>
</evidence>
<feature type="transmembrane region" description="Helical" evidence="8">
    <location>
        <begin position="128"/>
        <end position="150"/>
    </location>
</feature>
<keyword evidence="2 8" id="KW-1003">Cell membrane</keyword>
<feature type="transmembrane region" description="Helical" evidence="8">
    <location>
        <begin position="89"/>
        <end position="116"/>
    </location>
</feature>
<feature type="transmembrane region" description="Helical" evidence="8">
    <location>
        <begin position="170"/>
        <end position="191"/>
    </location>
</feature>
<feature type="transmembrane region" description="Helical" evidence="8">
    <location>
        <begin position="37"/>
        <end position="56"/>
    </location>
</feature>
<evidence type="ECO:0000259" key="10">
    <source>
        <dbReference type="Pfam" id="PF20154"/>
    </source>
</evidence>
<comment type="pathway">
    <text evidence="8">Protein modification; lipoprotein biosynthesis (N-acyl transfer).</text>
</comment>
<proteinExistence type="inferred from homology"/>
<evidence type="ECO:0000256" key="5">
    <source>
        <dbReference type="ARBA" id="ARBA00022989"/>
    </source>
</evidence>
<feature type="transmembrane region" description="Helical" evidence="8">
    <location>
        <begin position="12"/>
        <end position="31"/>
    </location>
</feature>
<keyword evidence="5 8" id="KW-1133">Transmembrane helix</keyword>
<comment type="subcellular location">
    <subcellularLocation>
        <location evidence="1 8">Cell membrane</location>
        <topology evidence="1 8">Multi-pass membrane protein</topology>
    </subcellularLocation>
</comment>
<dbReference type="InterPro" id="IPR003010">
    <property type="entry name" value="C-N_Hydrolase"/>
</dbReference>
<comment type="similarity">
    <text evidence="8">Belongs to the CN hydrolase family. Apolipoprotein N-acyltransferase subfamily.</text>
</comment>
<keyword evidence="6 8" id="KW-0472">Membrane</keyword>
<feature type="transmembrane region" description="Helical" evidence="8">
    <location>
        <begin position="203"/>
        <end position="221"/>
    </location>
</feature>
<dbReference type="NCBIfam" id="TIGR00546">
    <property type="entry name" value="lnt"/>
    <property type="match status" value="1"/>
</dbReference>
<reference evidence="11 12" key="1">
    <citation type="submission" date="2023-10" db="EMBL/GenBank/DDBJ databases">
        <title>Y20.</title>
        <authorList>
            <person name="Zhang G."/>
            <person name="Ding Y."/>
        </authorList>
    </citation>
    <scope>NUCLEOTIDE SEQUENCE [LARGE SCALE GENOMIC DNA]</scope>
    <source>
        <strain evidence="11 12">Y20</strain>
    </source>
</reference>
<dbReference type="InterPro" id="IPR045378">
    <property type="entry name" value="LNT_N"/>
</dbReference>
<dbReference type="PANTHER" id="PTHR38686:SF1">
    <property type="entry name" value="APOLIPOPROTEIN N-ACYLTRANSFERASE"/>
    <property type="match status" value="1"/>
</dbReference>
<evidence type="ECO:0000313" key="12">
    <source>
        <dbReference type="Proteomes" id="UP001329313"/>
    </source>
</evidence>
<dbReference type="Gene3D" id="3.60.110.10">
    <property type="entry name" value="Carbon-nitrogen hydrolase"/>
    <property type="match status" value="1"/>
</dbReference>
<evidence type="ECO:0000256" key="4">
    <source>
        <dbReference type="ARBA" id="ARBA00022692"/>
    </source>
</evidence>
<protein>
    <recommendedName>
        <fullName evidence="8">Apolipoprotein N-acyltransferase</fullName>
        <shortName evidence="8">ALP N-acyltransferase</shortName>
        <ecNumber evidence="8">2.3.1.269</ecNumber>
    </recommendedName>
</protein>
<feature type="domain" description="Apolipoprotein N-acyltransferase N-terminal" evidence="10">
    <location>
        <begin position="27"/>
        <end position="188"/>
    </location>
</feature>
<dbReference type="GO" id="GO:0016410">
    <property type="term" value="F:N-acyltransferase activity"/>
    <property type="evidence" value="ECO:0007669"/>
    <property type="project" value="UniProtKB-UniRule"/>
</dbReference>
<dbReference type="AlphaFoldDB" id="A0AAU0MI95"/>
<evidence type="ECO:0000256" key="1">
    <source>
        <dbReference type="ARBA" id="ARBA00004651"/>
    </source>
</evidence>
<feature type="domain" description="CN hydrolase" evidence="9">
    <location>
        <begin position="231"/>
        <end position="481"/>
    </location>
</feature>
<accession>A0AAU0MI95</accession>
<keyword evidence="3 8" id="KW-0808">Transferase</keyword>
<organism evidence="11 12">
    <name type="scientific">Microbacterium limosum</name>
    <dbReference type="NCBI Taxonomy" id="3079935"/>
    <lineage>
        <taxon>Bacteria</taxon>
        <taxon>Bacillati</taxon>
        <taxon>Actinomycetota</taxon>
        <taxon>Actinomycetes</taxon>
        <taxon>Micrococcales</taxon>
        <taxon>Microbacteriaceae</taxon>
        <taxon>Microbacterium</taxon>
    </lineage>
</organism>
<keyword evidence="7 8" id="KW-0012">Acyltransferase</keyword>
<dbReference type="InterPro" id="IPR036526">
    <property type="entry name" value="C-N_Hydrolase_sf"/>
</dbReference>
<dbReference type="CDD" id="cd07571">
    <property type="entry name" value="ALP_N-acyl_transferase"/>
    <property type="match status" value="1"/>
</dbReference>